<dbReference type="Proteomes" id="UP000636709">
    <property type="component" value="Unassembled WGS sequence"/>
</dbReference>
<organism evidence="2 3">
    <name type="scientific">Digitaria exilis</name>
    <dbReference type="NCBI Taxonomy" id="1010633"/>
    <lineage>
        <taxon>Eukaryota</taxon>
        <taxon>Viridiplantae</taxon>
        <taxon>Streptophyta</taxon>
        <taxon>Embryophyta</taxon>
        <taxon>Tracheophyta</taxon>
        <taxon>Spermatophyta</taxon>
        <taxon>Magnoliopsida</taxon>
        <taxon>Liliopsida</taxon>
        <taxon>Poales</taxon>
        <taxon>Poaceae</taxon>
        <taxon>PACMAD clade</taxon>
        <taxon>Panicoideae</taxon>
        <taxon>Panicodae</taxon>
        <taxon>Paniceae</taxon>
        <taxon>Anthephorinae</taxon>
        <taxon>Digitaria</taxon>
    </lineage>
</organism>
<evidence type="ECO:0000256" key="1">
    <source>
        <dbReference type="SAM" id="MobiDB-lite"/>
    </source>
</evidence>
<accession>A0A835E7A4</accession>
<keyword evidence="3" id="KW-1185">Reference proteome</keyword>
<feature type="compositionally biased region" description="Acidic residues" evidence="1">
    <location>
        <begin position="27"/>
        <end position="41"/>
    </location>
</feature>
<sequence>MFTPESNSSKTLSSKRPPPPPPKPDDGFEDDGDEDLLGSEEDTPRRRNNNGSKNSAKGQEQTGGNYKGKQVEWGGGQCLSTGVAENIVKNSEGDTVTKIPRFTEAGNRTTEGIVSTPIAMYDKITGCVIDLSDQLEKKAVESKNEYNPELENNNRGKGETNQEYIIVHCADGIRQIKKSQWPVMKLNEVEIIDTQGGEEEMCKEIFPSQESMELGEMEKESDNMLSEHDREVFGININRREEVSTDDEKTRNEASEVWEQTTIPRKKGHKRSGFCPAIATRVSSRIKSHGGLHGVVVNEGFQDAGMCQSSLNSFAILNSCENDDLQMIALNYDIGLGGVVRKQMRLLMLSN</sequence>
<feature type="compositionally biased region" description="Polar residues" evidence="1">
    <location>
        <begin position="49"/>
        <end position="64"/>
    </location>
</feature>
<dbReference type="EMBL" id="JACEFO010002324">
    <property type="protein sequence ID" value="KAF8665850.1"/>
    <property type="molecule type" value="Genomic_DNA"/>
</dbReference>
<evidence type="ECO:0000313" key="2">
    <source>
        <dbReference type="EMBL" id="KAF8665850.1"/>
    </source>
</evidence>
<dbReference type="AlphaFoldDB" id="A0A835E7A4"/>
<name>A0A835E7A4_9POAL</name>
<feature type="region of interest" description="Disordered" evidence="1">
    <location>
        <begin position="1"/>
        <end position="73"/>
    </location>
</feature>
<protein>
    <submittedName>
        <fullName evidence="2">Uncharacterized protein</fullName>
    </submittedName>
</protein>
<proteinExistence type="predicted"/>
<reference evidence="2" key="1">
    <citation type="submission" date="2020-07" db="EMBL/GenBank/DDBJ databases">
        <title>Genome sequence and genetic diversity analysis of an under-domesticated orphan crop, white fonio (Digitaria exilis).</title>
        <authorList>
            <person name="Bennetzen J.L."/>
            <person name="Chen S."/>
            <person name="Ma X."/>
            <person name="Wang X."/>
            <person name="Yssel A.E.J."/>
            <person name="Chaluvadi S.R."/>
            <person name="Johnson M."/>
            <person name="Gangashetty P."/>
            <person name="Hamidou F."/>
            <person name="Sanogo M.D."/>
            <person name="Zwaenepoel A."/>
            <person name="Wallace J."/>
            <person name="Van De Peer Y."/>
            <person name="Van Deynze A."/>
        </authorList>
    </citation>
    <scope>NUCLEOTIDE SEQUENCE</scope>
    <source>
        <tissue evidence="2">Leaves</tissue>
    </source>
</reference>
<evidence type="ECO:0000313" key="3">
    <source>
        <dbReference type="Proteomes" id="UP000636709"/>
    </source>
</evidence>
<comment type="caution">
    <text evidence="2">The sequence shown here is derived from an EMBL/GenBank/DDBJ whole genome shotgun (WGS) entry which is preliminary data.</text>
</comment>
<gene>
    <name evidence="2" type="ORF">HU200_053930</name>
</gene>